<dbReference type="AlphaFoldDB" id="A0A9W6JAS9"/>
<accession>A0A9W6JAS9</accession>
<name>A0A9W6JAS9_9HYPH</name>
<sequence length="62" mass="7052">MIRRLSPAELNARVKQLRQEASIEFFVASLPSPPPCGPMPDWWPAMWRTAMLDAFAARRVPS</sequence>
<comment type="caution">
    <text evidence="1">The sequence shown here is derived from an EMBL/GenBank/DDBJ whole genome shotgun (WGS) entry which is preliminary data.</text>
</comment>
<reference evidence="1" key="2">
    <citation type="submission" date="2023-01" db="EMBL/GenBank/DDBJ databases">
        <authorList>
            <person name="Sun Q."/>
            <person name="Evtushenko L."/>
        </authorList>
    </citation>
    <scope>NUCLEOTIDE SEQUENCE</scope>
    <source>
        <strain evidence="1">VKM B-2484</strain>
    </source>
</reference>
<dbReference type="EMBL" id="BSFJ01000018">
    <property type="protein sequence ID" value="GLK72584.1"/>
    <property type="molecule type" value="Genomic_DNA"/>
</dbReference>
<evidence type="ECO:0000313" key="2">
    <source>
        <dbReference type="Proteomes" id="UP001143370"/>
    </source>
</evidence>
<gene>
    <name evidence="1" type="ORF">GCM10017643_27000</name>
</gene>
<protein>
    <submittedName>
        <fullName evidence="1">Uncharacterized protein</fullName>
    </submittedName>
</protein>
<dbReference type="Proteomes" id="UP001143370">
    <property type="component" value="Unassembled WGS sequence"/>
</dbReference>
<reference evidence="1" key="1">
    <citation type="journal article" date="2014" name="Int. J. Syst. Evol. Microbiol.">
        <title>Complete genome sequence of Corynebacterium casei LMG S-19264T (=DSM 44701T), isolated from a smear-ripened cheese.</title>
        <authorList>
            <consortium name="US DOE Joint Genome Institute (JGI-PGF)"/>
            <person name="Walter F."/>
            <person name="Albersmeier A."/>
            <person name="Kalinowski J."/>
            <person name="Ruckert C."/>
        </authorList>
    </citation>
    <scope>NUCLEOTIDE SEQUENCE</scope>
    <source>
        <strain evidence="1">VKM B-2484</strain>
    </source>
</reference>
<proteinExistence type="predicted"/>
<keyword evidence="2" id="KW-1185">Reference proteome</keyword>
<evidence type="ECO:0000313" key="1">
    <source>
        <dbReference type="EMBL" id="GLK72584.1"/>
    </source>
</evidence>
<organism evidence="1 2">
    <name type="scientific">Ancylobacter dichloromethanicus</name>
    <dbReference type="NCBI Taxonomy" id="518825"/>
    <lineage>
        <taxon>Bacteria</taxon>
        <taxon>Pseudomonadati</taxon>
        <taxon>Pseudomonadota</taxon>
        <taxon>Alphaproteobacteria</taxon>
        <taxon>Hyphomicrobiales</taxon>
        <taxon>Xanthobacteraceae</taxon>
        <taxon>Ancylobacter</taxon>
    </lineage>
</organism>